<keyword evidence="17" id="KW-1185">Reference proteome</keyword>
<evidence type="ECO:0000313" key="16">
    <source>
        <dbReference type="EMBL" id="GAA5158689.1"/>
    </source>
</evidence>
<evidence type="ECO:0000313" key="17">
    <source>
        <dbReference type="Proteomes" id="UP001428817"/>
    </source>
</evidence>
<dbReference type="Gene3D" id="3.50.50.60">
    <property type="entry name" value="FAD/NAD(P)-binding domain"/>
    <property type="match status" value="2"/>
</dbReference>
<keyword evidence="8" id="KW-0479">Metal-binding</keyword>
<evidence type="ECO:0000256" key="4">
    <source>
        <dbReference type="ARBA" id="ARBA00005096"/>
    </source>
</evidence>
<evidence type="ECO:0000259" key="15">
    <source>
        <dbReference type="Pfam" id="PF18267"/>
    </source>
</evidence>
<proteinExistence type="inferred from homology"/>
<evidence type="ECO:0000256" key="5">
    <source>
        <dbReference type="ARBA" id="ARBA00010429"/>
    </source>
</evidence>
<dbReference type="InterPro" id="IPR041854">
    <property type="entry name" value="BFD-like_2Fe2S-bd_dom_sf"/>
</dbReference>
<dbReference type="Proteomes" id="UP001428817">
    <property type="component" value="Unassembled WGS sequence"/>
</dbReference>
<dbReference type="PRINTS" id="PR00368">
    <property type="entry name" value="FADPNR"/>
</dbReference>
<evidence type="ECO:0000256" key="2">
    <source>
        <dbReference type="ARBA" id="ARBA00001966"/>
    </source>
</evidence>
<keyword evidence="6" id="KW-0349">Heme</keyword>
<evidence type="ECO:0000259" key="13">
    <source>
        <dbReference type="Pfam" id="PF04324"/>
    </source>
</evidence>
<dbReference type="Pfam" id="PF07992">
    <property type="entry name" value="Pyr_redox_2"/>
    <property type="match status" value="1"/>
</dbReference>
<dbReference type="InterPro" id="IPR036188">
    <property type="entry name" value="FAD/NAD-bd_sf"/>
</dbReference>
<evidence type="ECO:0000256" key="11">
    <source>
        <dbReference type="ARBA" id="ARBA00023004"/>
    </source>
</evidence>
<reference evidence="17" key="1">
    <citation type="journal article" date="2019" name="Int. J. Syst. Evol. Microbiol.">
        <title>The Global Catalogue of Microorganisms (GCM) 10K type strain sequencing project: providing services to taxonomists for standard genome sequencing and annotation.</title>
        <authorList>
            <consortium name="The Broad Institute Genomics Platform"/>
            <consortium name="The Broad Institute Genome Sequencing Center for Infectious Disease"/>
            <person name="Wu L."/>
            <person name="Ma J."/>
        </authorList>
    </citation>
    <scope>NUCLEOTIDE SEQUENCE [LARGE SCALE GENOMIC DNA]</scope>
    <source>
        <strain evidence="17">JCM 18303</strain>
    </source>
</reference>
<comment type="pathway">
    <text evidence="4">Nitrogen metabolism; nitrate reduction (assimilation).</text>
</comment>
<dbReference type="PANTHER" id="PTHR43809:SF1">
    <property type="entry name" value="NITRITE REDUCTASE (NADH) LARGE SUBUNIT"/>
    <property type="match status" value="1"/>
</dbReference>
<comment type="cofactor">
    <cofactor evidence="3">
        <name>FAD</name>
        <dbReference type="ChEBI" id="CHEBI:57692"/>
    </cofactor>
</comment>
<dbReference type="InterPro" id="IPR007419">
    <property type="entry name" value="BFD-like_2Fe2S-bd_dom"/>
</dbReference>
<dbReference type="Pfam" id="PF18267">
    <property type="entry name" value="Rubredoxin_C"/>
    <property type="match status" value="1"/>
</dbReference>
<evidence type="ECO:0000256" key="6">
    <source>
        <dbReference type="ARBA" id="ARBA00022617"/>
    </source>
</evidence>
<keyword evidence="7" id="KW-0285">Flavoprotein</keyword>
<evidence type="ECO:0000256" key="12">
    <source>
        <dbReference type="ARBA" id="ARBA00023014"/>
    </source>
</evidence>
<feature type="domain" description="BFD-like [2Fe-2S]-binding" evidence="13">
    <location>
        <begin position="415"/>
        <end position="461"/>
    </location>
</feature>
<organism evidence="16 17">
    <name type="scientific">Pseudonocardia eucalypti</name>
    <dbReference type="NCBI Taxonomy" id="648755"/>
    <lineage>
        <taxon>Bacteria</taxon>
        <taxon>Bacillati</taxon>
        <taxon>Actinomycetota</taxon>
        <taxon>Actinomycetes</taxon>
        <taxon>Pseudonocardiales</taxon>
        <taxon>Pseudonocardiaceae</taxon>
        <taxon>Pseudonocardia</taxon>
    </lineage>
</organism>
<dbReference type="Gene3D" id="3.30.390.30">
    <property type="match status" value="1"/>
</dbReference>
<dbReference type="SUPFAM" id="SSF51905">
    <property type="entry name" value="FAD/NAD(P)-binding domain"/>
    <property type="match status" value="2"/>
</dbReference>
<comment type="cofactor">
    <cofactor evidence="2">
        <name>[4Fe-4S] cluster</name>
        <dbReference type="ChEBI" id="CHEBI:49883"/>
    </cofactor>
</comment>
<evidence type="ECO:0000256" key="3">
    <source>
        <dbReference type="ARBA" id="ARBA00001974"/>
    </source>
</evidence>
<sequence length="473" mass="49040">MVGARFAEEVRRRDPDGSRVRLTVFGAEQHRAYNRVLLSGVLGGGLRPEQLHLHEPDWAAEHQVTLRTGTAVTAIDRAARRVRLADGTTEPYDELVLATGSRAWVPPTDGLLAEDGALAEGVATFRDMDDCVRILRLTGAGGRVAVLGGGLLGLEAARGLVGRGARVTVLHPVEHLMERQLDSGAGGVLAAAMRGLGVDVRLGVLAKRWTPGEGLETDDGAVLPVDAVVVAAGVRANSELAAEAGIVVSGGVTVDDRMASSDDLVHAIGDCASHANTVSGLVQPGFEQARVLADLLTGADPAARYTGSPLVTRLKARDIDLTSVGDALTEESAEFEVLRLEDARRGRYAKIVLRDDRLVGAIMLGLPDAGASVVQLFDSGAPAPEDRLALLLGRARPGEPQGELGSPALLPSATVICRCNSVDKGRLVAAWRSGATDVAALSRATRAGTGCGGCRQAVSGICDWLSASAGGAA</sequence>
<evidence type="ECO:0000256" key="8">
    <source>
        <dbReference type="ARBA" id="ARBA00022723"/>
    </source>
</evidence>
<dbReference type="InterPro" id="IPR016156">
    <property type="entry name" value="FAD/NAD-linked_Rdtase_dimer_sf"/>
</dbReference>
<gene>
    <name evidence="16" type="ORF">GCM10023321_38790</name>
</gene>
<feature type="domain" description="NADH-rubredoxin oxidoreductase C-terminal" evidence="15">
    <location>
        <begin position="311"/>
        <end position="365"/>
    </location>
</feature>
<evidence type="ECO:0000259" key="14">
    <source>
        <dbReference type="Pfam" id="PF07992"/>
    </source>
</evidence>
<protein>
    <submittedName>
        <fullName evidence="16">FAD-dependent oxidoreductase</fullName>
    </submittedName>
</protein>
<evidence type="ECO:0000256" key="10">
    <source>
        <dbReference type="ARBA" id="ARBA00023002"/>
    </source>
</evidence>
<dbReference type="PANTHER" id="PTHR43809">
    <property type="entry name" value="NITRITE REDUCTASE (NADH) LARGE SUBUNIT"/>
    <property type="match status" value="1"/>
</dbReference>
<keyword evidence="9" id="KW-0274">FAD</keyword>
<evidence type="ECO:0000256" key="1">
    <source>
        <dbReference type="ARBA" id="ARBA00001929"/>
    </source>
</evidence>
<comment type="cofactor">
    <cofactor evidence="1">
        <name>siroheme</name>
        <dbReference type="ChEBI" id="CHEBI:60052"/>
    </cofactor>
</comment>
<name>A0ABP9Q8N4_9PSEU</name>
<comment type="similarity">
    <text evidence="5">Belongs to the nitrite and sulfite reductase 4Fe-4S domain family.</text>
</comment>
<evidence type="ECO:0000256" key="7">
    <source>
        <dbReference type="ARBA" id="ARBA00022630"/>
    </source>
</evidence>
<keyword evidence="11" id="KW-0408">Iron</keyword>
<evidence type="ECO:0000256" key="9">
    <source>
        <dbReference type="ARBA" id="ARBA00022827"/>
    </source>
</evidence>
<dbReference type="Gene3D" id="1.10.10.1100">
    <property type="entry name" value="BFD-like [2Fe-2S]-binding domain"/>
    <property type="match status" value="1"/>
</dbReference>
<dbReference type="Pfam" id="PF04324">
    <property type="entry name" value="Fer2_BFD"/>
    <property type="match status" value="1"/>
</dbReference>
<feature type="domain" description="FAD/NAD(P)-binding" evidence="14">
    <location>
        <begin position="3"/>
        <end position="278"/>
    </location>
</feature>
<keyword evidence="12" id="KW-0411">Iron-sulfur</keyword>
<dbReference type="EMBL" id="BAABJP010000015">
    <property type="protein sequence ID" value="GAA5158689.1"/>
    <property type="molecule type" value="Genomic_DNA"/>
</dbReference>
<dbReference type="InterPro" id="IPR052034">
    <property type="entry name" value="NasD-like"/>
</dbReference>
<dbReference type="InterPro" id="IPR041575">
    <property type="entry name" value="Rubredoxin_C"/>
</dbReference>
<accession>A0ABP9Q8N4</accession>
<dbReference type="InterPro" id="IPR023753">
    <property type="entry name" value="FAD/NAD-binding_dom"/>
</dbReference>
<keyword evidence="10" id="KW-0560">Oxidoreductase</keyword>
<comment type="caution">
    <text evidence="16">The sequence shown here is derived from an EMBL/GenBank/DDBJ whole genome shotgun (WGS) entry which is preliminary data.</text>
</comment>